<evidence type="ECO:0000256" key="10">
    <source>
        <dbReference type="PROSITE-ProRule" id="PRU01360"/>
    </source>
</evidence>
<dbReference type="Gene3D" id="2.170.130.10">
    <property type="entry name" value="TonB-dependent receptor, plug domain"/>
    <property type="match status" value="1"/>
</dbReference>
<feature type="domain" description="TonB-dependent receptor-like beta-barrel" evidence="13">
    <location>
        <begin position="244"/>
        <end position="628"/>
    </location>
</feature>
<evidence type="ECO:0000256" key="12">
    <source>
        <dbReference type="SAM" id="SignalP"/>
    </source>
</evidence>
<dbReference type="PANTHER" id="PTHR30069:SF53">
    <property type="entry name" value="COLICIN I RECEPTOR-RELATED"/>
    <property type="match status" value="1"/>
</dbReference>
<dbReference type="InterPro" id="IPR012910">
    <property type="entry name" value="Plug_dom"/>
</dbReference>
<dbReference type="PANTHER" id="PTHR30069">
    <property type="entry name" value="TONB-DEPENDENT OUTER MEMBRANE RECEPTOR"/>
    <property type="match status" value="1"/>
</dbReference>
<dbReference type="GO" id="GO:0044718">
    <property type="term" value="P:siderophore transmembrane transport"/>
    <property type="evidence" value="ECO:0007669"/>
    <property type="project" value="TreeGrafter"/>
</dbReference>
<comment type="subcellular location">
    <subcellularLocation>
        <location evidence="1 10">Cell outer membrane</location>
        <topology evidence="1 10">Multi-pass membrane protein</topology>
    </subcellularLocation>
</comment>
<keyword evidence="8 10" id="KW-0472">Membrane</keyword>
<evidence type="ECO:0000256" key="1">
    <source>
        <dbReference type="ARBA" id="ARBA00004571"/>
    </source>
</evidence>
<reference evidence="16" key="1">
    <citation type="submission" date="2016-10" db="EMBL/GenBank/DDBJ databases">
        <authorList>
            <person name="Varghese N."/>
            <person name="Submissions S."/>
        </authorList>
    </citation>
    <scope>NUCLEOTIDE SEQUENCE [LARGE SCALE GENOMIC DNA]</scope>
    <source>
        <strain evidence="16">JCM 14963</strain>
    </source>
</reference>
<dbReference type="InterPro" id="IPR037066">
    <property type="entry name" value="Plug_dom_sf"/>
</dbReference>
<keyword evidence="4 10" id="KW-0812">Transmembrane</keyword>
<keyword evidence="9 10" id="KW-0998">Cell outer membrane</keyword>
<dbReference type="OrthoDB" id="9764669at2"/>
<gene>
    <name evidence="15" type="ORF">SAMN05216271_2557</name>
</gene>
<dbReference type="PROSITE" id="PS52016">
    <property type="entry name" value="TONB_DEPENDENT_REC_3"/>
    <property type="match status" value="1"/>
</dbReference>
<protein>
    <submittedName>
        <fullName evidence="15">Outer membrane receptor for ferrienterochelin and colicins</fullName>
    </submittedName>
</protein>
<comment type="similarity">
    <text evidence="10 11">Belongs to the TonB-dependent receptor family.</text>
</comment>
<evidence type="ECO:0000256" key="11">
    <source>
        <dbReference type="RuleBase" id="RU003357"/>
    </source>
</evidence>
<dbReference type="RefSeq" id="WP_157719364.1">
    <property type="nucleotide sequence ID" value="NZ_LT629763.1"/>
</dbReference>
<dbReference type="GO" id="GO:0009279">
    <property type="term" value="C:cell outer membrane"/>
    <property type="evidence" value="ECO:0007669"/>
    <property type="project" value="UniProtKB-SubCell"/>
</dbReference>
<organism evidence="15 16">
    <name type="scientific">Halopseudomonas sabulinigri</name>
    <dbReference type="NCBI Taxonomy" id="472181"/>
    <lineage>
        <taxon>Bacteria</taxon>
        <taxon>Pseudomonadati</taxon>
        <taxon>Pseudomonadota</taxon>
        <taxon>Gammaproteobacteria</taxon>
        <taxon>Pseudomonadales</taxon>
        <taxon>Pseudomonadaceae</taxon>
        <taxon>Halopseudomonas</taxon>
    </lineage>
</organism>
<dbReference type="InterPro" id="IPR036942">
    <property type="entry name" value="Beta-barrel_TonB_sf"/>
</dbReference>
<evidence type="ECO:0000313" key="15">
    <source>
        <dbReference type="EMBL" id="SDS71788.1"/>
    </source>
</evidence>
<keyword evidence="3 10" id="KW-1134">Transmembrane beta strand</keyword>
<evidence type="ECO:0000313" key="16">
    <source>
        <dbReference type="Proteomes" id="UP000243413"/>
    </source>
</evidence>
<dbReference type="Pfam" id="PF07715">
    <property type="entry name" value="Plug"/>
    <property type="match status" value="1"/>
</dbReference>
<accession>A0A1H1UH83</accession>
<evidence type="ECO:0000256" key="8">
    <source>
        <dbReference type="ARBA" id="ARBA00023136"/>
    </source>
</evidence>
<evidence type="ECO:0000256" key="4">
    <source>
        <dbReference type="ARBA" id="ARBA00022692"/>
    </source>
</evidence>
<evidence type="ECO:0000256" key="6">
    <source>
        <dbReference type="ARBA" id="ARBA00023065"/>
    </source>
</evidence>
<evidence type="ECO:0000256" key="3">
    <source>
        <dbReference type="ARBA" id="ARBA00022452"/>
    </source>
</evidence>
<dbReference type="CDD" id="cd01347">
    <property type="entry name" value="ligand_gated_channel"/>
    <property type="match status" value="1"/>
</dbReference>
<dbReference type="AlphaFoldDB" id="A0A1H1UH83"/>
<evidence type="ECO:0000256" key="2">
    <source>
        <dbReference type="ARBA" id="ARBA00022448"/>
    </source>
</evidence>
<dbReference type="GO" id="GO:0015344">
    <property type="term" value="F:siderophore uptake transmembrane transporter activity"/>
    <property type="evidence" value="ECO:0007669"/>
    <property type="project" value="TreeGrafter"/>
</dbReference>
<dbReference type="Proteomes" id="UP000243413">
    <property type="component" value="Chromosome I"/>
</dbReference>
<evidence type="ECO:0000256" key="5">
    <source>
        <dbReference type="ARBA" id="ARBA00022729"/>
    </source>
</evidence>
<feature type="chain" id="PRO_5009262165" evidence="12">
    <location>
        <begin position="31"/>
        <end position="657"/>
    </location>
</feature>
<dbReference type="EMBL" id="LT629763">
    <property type="protein sequence ID" value="SDS71788.1"/>
    <property type="molecule type" value="Genomic_DNA"/>
</dbReference>
<dbReference type="InterPro" id="IPR039426">
    <property type="entry name" value="TonB-dep_rcpt-like"/>
</dbReference>
<keyword evidence="5 12" id="KW-0732">Signal</keyword>
<evidence type="ECO:0000256" key="7">
    <source>
        <dbReference type="ARBA" id="ARBA00023077"/>
    </source>
</evidence>
<evidence type="ECO:0000259" key="13">
    <source>
        <dbReference type="Pfam" id="PF00593"/>
    </source>
</evidence>
<feature type="domain" description="TonB-dependent receptor plug" evidence="14">
    <location>
        <begin position="51"/>
        <end position="161"/>
    </location>
</feature>
<feature type="signal peptide" evidence="12">
    <location>
        <begin position="1"/>
        <end position="30"/>
    </location>
</feature>
<keyword evidence="6" id="KW-0406">Ion transport</keyword>
<evidence type="ECO:0000256" key="9">
    <source>
        <dbReference type="ARBA" id="ARBA00023237"/>
    </source>
</evidence>
<dbReference type="SUPFAM" id="SSF56935">
    <property type="entry name" value="Porins"/>
    <property type="match status" value="1"/>
</dbReference>
<dbReference type="STRING" id="472181.SAMN05216271_2557"/>
<evidence type="ECO:0000259" key="14">
    <source>
        <dbReference type="Pfam" id="PF07715"/>
    </source>
</evidence>
<keyword evidence="2 10" id="KW-0813">Transport</keyword>
<dbReference type="InterPro" id="IPR000531">
    <property type="entry name" value="Beta-barrel_TonB"/>
</dbReference>
<dbReference type="Gene3D" id="2.40.170.20">
    <property type="entry name" value="TonB-dependent receptor, beta-barrel domain"/>
    <property type="match status" value="1"/>
</dbReference>
<proteinExistence type="inferred from homology"/>
<name>A0A1H1UH83_9GAMM</name>
<keyword evidence="7 11" id="KW-0798">TonB box</keyword>
<keyword evidence="15" id="KW-0675">Receptor</keyword>
<sequence length="657" mass="71975">MHTPTGFTRNPIQRALLTLGLVATSGMTQAQEPVELSTMVVSATQTEHSELSAPASVSVITREELAERRIDNLADAVDEMPGININPSSTYGRKEIKIRGMDSDYTLLLVNGRRINSRDALTSSYANDFDLSAIPVAAIERIEVIRGPMSSLYGADAIGGVVNVILRKPTNQTEASVGYTYAHPSEGDNGDTHKVSAYTSGALIEDKLLANLILEGRDQAAWQSEQSTNPNTDSREQQQIGSVLSNLTWLLNEQQELNLDLSYNQDERDALWNNSGFSTPRNQQEMQRTTLGLTHDGRWDRFTTRARYYYENVDLEDNSELTVAANGGVIGDIEQTNHTLDGQVTSLLGNHLLTGGAEYRITELEHNLNLQGGDVKVDQSAAYLQDEIALGDLNLTLSGRVDHHDVYGTEFSPRAYAVYNLTDNWVIKGGAGKAFKAPSIAQSDENYAVVACRGMCVVTGNPNLKPETSVSYELGTLYEAERWDAGITLFYNDIEDMIVSDQWGPGYRPPVMTYSNINNATIQGVELMSGVELTDSLDLTGNYTLVDATDEETNEELVQTPQHTANARLQWQATRVLNTFASYQYTGSQQLAIPGVGNTKSDAFHTLDLGGTVQATRNLGFKFGVTNVTDTERDDVASSVDTILMGRTAYVGVSYQL</sequence>
<dbReference type="Pfam" id="PF00593">
    <property type="entry name" value="TonB_dep_Rec_b-barrel"/>
    <property type="match status" value="1"/>
</dbReference>